<comment type="caution">
    <text evidence="8">The sequence shown here is derived from an EMBL/GenBank/DDBJ whole genome shotgun (WGS) entry which is preliminary data.</text>
</comment>
<evidence type="ECO:0000256" key="1">
    <source>
        <dbReference type="ARBA" id="ARBA00004173"/>
    </source>
</evidence>
<evidence type="ECO:0000256" key="4">
    <source>
        <dbReference type="ARBA" id="ARBA00023128"/>
    </source>
</evidence>
<evidence type="ECO:0000313" key="8">
    <source>
        <dbReference type="EMBL" id="EEU06608.1"/>
    </source>
</evidence>
<dbReference type="InterPro" id="IPR019716">
    <property type="entry name" value="Ribosomal_mL53"/>
</dbReference>
<dbReference type="OrthoDB" id="4136894at2759"/>
<dbReference type="Pfam" id="PF10780">
    <property type="entry name" value="MRP_L53"/>
    <property type="match status" value="1"/>
</dbReference>
<evidence type="ECO:0000256" key="7">
    <source>
        <dbReference type="ARBA" id="ARBA00077936"/>
    </source>
</evidence>
<comment type="similarity">
    <text evidence="2">Belongs to the mitochondrion-specific ribosomal protein mL53 family.</text>
</comment>
<dbReference type="InterPro" id="IPR042776">
    <property type="entry name" value="Ribosomal_mL53_fung"/>
</dbReference>
<dbReference type="AlphaFoldDB" id="C7GRC6"/>
<accession>C7GRC6</accession>
<dbReference type="PANTHER" id="PTHR28236">
    <property type="entry name" value="54S RIBOSOMAL PROTEIN L44, MITOCHONDRIAL"/>
    <property type="match status" value="1"/>
</dbReference>
<dbReference type="Proteomes" id="UP000008073">
    <property type="component" value="Unassembled WGS sequence"/>
</dbReference>
<name>C7GRC6_YEAS2</name>
<sequence>MITKYFSKVIVRFNPFGKEGTKVARLVLAAIPPTQRNMGTQIQSEIISDYNKVKPLVKVTYKDKKEMEVDPSNMNFQELANHFDRHSKQLDLKHMLEMH</sequence>
<dbReference type="PANTHER" id="PTHR28236:SF1">
    <property type="entry name" value="LARGE RIBOSOMAL SUBUNIT PROTEIN ML53"/>
    <property type="match status" value="1"/>
</dbReference>
<proteinExistence type="inferred from homology"/>
<keyword evidence="4" id="KW-0496">Mitochondrion</keyword>
<dbReference type="GO" id="GO:0005762">
    <property type="term" value="C:mitochondrial large ribosomal subunit"/>
    <property type="evidence" value="ECO:0007669"/>
    <property type="project" value="TreeGrafter"/>
</dbReference>
<comment type="subcellular location">
    <subcellularLocation>
        <location evidence="1">Mitochondrion</location>
    </subcellularLocation>
</comment>
<protein>
    <recommendedName>
        <fullName evidence="6">Large ribosomal subunit protein mL53</fullName>
    </recommendedName>
    <alternativeName>
        <fullName evidence="7">54S ribosomal protein L44, mitochondrial</fullName>
    </alternativeName>
</protein>
<evidence type="ECO:0000313" key="9">
    <source>
        <dbReference type="Proteomes" id="UP000008073"/>
    </source>
</evidence>
<evidence type="ECO:0000256" key="3">
    <source>
        <dbReference type="ARBA" id="ARBA00022980"/>
    </source>
</evidence>
<organism evidence="8 9">
    <name type="scientific">Saccharomyces cerevisiae (strain JAY291)</name>
    <name type="common">Baker's yeast</name>
    <dbReference type="NCBI Taxonomy" id="574961"/>
    <lineage>
        <taxon>Eukaryota</taxon>
        <taxon>Fungi</taxon>
        <taxon>Dikarya</taxon>
        <taxon>Ascomycota</taxon>
        <taxon>Saccharomycotina</taxon>
        <taxon>Saccharomycetes</taxon>
        <taxon>Saccharomycetales</taxon>
        <taxon>Saccharomycetaceae</taxon>
        <taxon>Saccharomyces</taxon>
    </lineage>
</organism>
<dbReference type="EMBL" id="ACFL01000141">
    <property type="protein sequence ID" value="EEU06608.1"/>
    <property type="molecule type" value="Genomic_DNA"/>
</dbReference>
<evidence type="ECO:0000256" key="2">
    <source>
        <dbReference type="ARBA" id="ARBA00005557"/>
    </source>
</evidence>
<reference evidence="8 9" key="1">
    <citation type="journal article" date="2009" name="Genome Res.">
        <title>Genome structure of a Saccharomyces cerevisiae strain widely used in bioethanol production.</title>
        <authorList>
            <person name="Argueso J.L."/>
            <person name="Carazzolle M.F."/>
            <person name="Mieczkowski P.A."/>
            <person name="Duarte F.M."/>
            <person name="Netto O.V."/>
            <person name="Missawa S.K."/>
            <person name="Galzerani F."/>
            <person name="Costa G.G."/>
            <person name="Vidal R.O."/>
            <person name="Noronha M.F."/>
            <person name="Dominska M."/>
            <person name="Andrietta M.G."/>
            <person name="Andrietta S.R."/>
            <person name="Cunha A.F."/>
            <person name="Gomes L.H."/>
            <person name="Tavares F.C."/>
            <person name="Alcarde A.R."/>
            <person name="Dietrich F.S."/>
            <person name="McCusker J.H."/>
            <person name="Petes T.D."/>
            <person name="Pereira G.A."/>
        </authorList>
    </citation>
    <scope>NUCLEOTIDE SEQUENCE [LARGE SCALE GENOMIC DNA]</scope>
    <source>
        <strain evidence="8 9">JAY291</strain>
    </source>
</reference>
<keyword evidence="5" id="KW-0687">Ribonucleoprotein</keyword>
<gene>
    <name evidence="8" type="primary">MRPL44</name>
    <name evidence="8" type="ORF">C1Q_02858</name>
</gene>
<keyword evidence="3" id="KW-0689">Ribosomal protein</keyword>
<evidence type="ECO:0000256" key="6">
    <source>
        <dbReference type="ARBA" id="ARBA00035180"/>
    </source>
</evidence>
<dbReference type="Gene3D" id="3.40.30.10">
    <property type="entry name" value="Glutaredoxin"/>
    <property type="match status" value="1"/>
</dbReference>
<evidence type="ECO:0000256" key="5">
    <source>
        <dbReference type="ARBA" id="ARBA00023274"/>
    </source>
</evidence>
<dbReference type="FunFam" id="3.40.30.10:FF:000260">
    <property type="entry name" value="Mitochondrial ribosomal protein L44"/>
    <property type="match status" value="1"/>
</dbReference>
<dbReference type="GO" id="GO:0003735">
    <property type="term" value="F:structural constituent of ribosome"/>
    <property type="evidence" value="ECO:0007669"/>
    <property type="project" value="TreeGrafter"/>
</dbReference>